<organism evidence="5 6">
    <name type="scientific">Candidatus Taylorbacteria bacterium RIFCSPLOWO2_02_FULL_46_40</name>
    <dbReference type="NCBI Taxonomy" id="1802329"/>
    <lineage>
        <taxon>Bacteria</taxon>
        <taxon>Candidatus Tayloriibacteriota</taxon>
    </lineage>
</organism>
<dbReference type="Proteomes" id="UP000176429">
    <property type="component" value="Unassembled WGS sequence"/>
</dbReference>
<keyword evidence="2" id="KW-0961">Cell wall biogenesis/degradation</keyword>
<dbReference type="GO" id="GO:0009252">
    <property type="term" value="P:peptidoglycan biosynthetic process"/>
    <property type="evidence" value="ECO:0007669"/>
    <property type="project" value="UniProtKB-UniPathway"/>
</dbReference>
<evidence type="ECO:0000256" key="2">
    <source>
        <dbReference type="RuleBase" id="RU004135"/>
    </source>
</evidence>
<gene>
    <name evidence="5" type="ORF">A3H68_01285</name>
</gene>
<dbReference type="EMBL" id="MHSH01000061">
    <property type="protein sequence ID" value="OHA39907.1"/>
    <property type="molecule type" value="Genomic_DNA"/>
</dbReference>
<keyword evidence="2" id="KW-0133">Cell shape</keyword>
<evidence type="ECO:0008006" key="7">
    <source>
        <dbReference type="Google" id="ProtNLM"/>
    </source>
</evidence>
<dbReference type="Gene3D" id="3.40.1190.10">
    <property type="entry name" value="Mur-like, catalytic domain"/>
    <property type="match status" value="1"/>
</dbReference>
<dbReference type="UniPathway" id="UPA00219"/>
<dbReference type="InterPro" id="IPR005761">
    <property type="entry name" value="UDP-N-AcMur-Glu-dNH2Pim_ligase"/>
</dbReference>
<sequence>MNTLLFWAKKLIPKPVFAFLQPIYHYKMALLAALVYRFPSRKIKVVAITGTKGKSSVVEIVNAILEEAGYKTAVAGTIRFKIGEKSERNLYKMTLPGRFFVQRFLRQAVNAGCDFAILEMTSEGAKQFRHKFISYDALIFTNLAPEHIESHGSYENYLKAKLSIARELEKSAKRPRAVVANIDDGAGEKFLSVKVEKRIPYSIHNAANLNADSDGVEFDWEGTHIKSRLPGKFNAYNILAAASFAKAIGVSVEIIAAAIEKIVEIRGRAQFIRGGQDFDAIADYAHTPDSLKALYEAFQNKRKICVLGNTGGGRDKWKRPEMGRIADQYCDEIILTNEDPYDEDPRQILKEMEAGITKHRPEIILDRREAIAVAVKKASAGDAVLITGKGTDPYIMGPNGSREPWDDATVVREELKKIRRG</sequence>
<accession>A0A1G2NUV2</accession>
<evidence type="ECO:0000259" key="3">
    <source>
        <dbReference type="Pfam" id="PF02875"/>
    </source>
</evidence>
<comment type="similarity">
    <text evidence="1">Belongs to the MurCDEF family. MurE subfamily.</text>
</comment>
<dbReference type="InterPro" id="IPR004101">
    <property type="entry name" value="Mur_ligase_C"/>
</dbReference>
<dbReference type="PANTHER" id="PTHR23135">
    <property type="entry name" value="MUR LIGASE FAMILY MEMBER"/>
    <property type="match status" value="1"/>
</dbReference>
<comment type="subcellular location">
    <subcellularLocation>
        <location evidence="2">Cytoplasm</location>
    </subcellularLocation>
</comment>
<dbReference type="GO" id="GO:0051301">
    <property type="term" value="P:cell division"/>
    <property type="evidence" value="ECO:0007669"/>
    <property type="project" value="UniProtKB-KW"/>
</dbReference>
<feature type="domain" description="Mur ligase C-terminal" evidence="3">
    <location>
        <begin position="267"/>
        <end position="390"/>
    </location>
</feature>
<evidence type="ECO:0000313" key="6">
    <source>
        <dbReference type="Proteomes" id="UP000176429"/>
    </source>
</evidence>
<dbReference type="Pfam" id="PF02875">
    <property type="entry name" value="Mur_ligase_C"/>
    <property type="match status" value="1"/>
</dbReference>
<evidence type="ECO:0000313" key="5">
    <source>
        <dbReference type="EMBL" id="OHA39907.1"/>
    </source>
</evidence>
<proteinExistence type="inferred from homology"/>
<name>A0A1G2NUV2_9BACT</name>
<feature type="domain" description="Mur ligase central" evidence="4">
    <location>
        <begin position="48"/>
        <end position="243"/>
    </location>
</feature>
<dbReference type="AlphaFoldDB" id="A0A1G2NUV2"/>
<dbReference type="InterPro" id="IPR036615">
    <property type="entry name" value="Mur_ligase_C_dom_sf"/>
</dbReference>
<dbReference type="GO" id="GO:0005524">
    <property type="term" value="F:ATP binding"/>
    <property type="evidence" value="ECO:0007669"/>
    <property type="project" value="InterPro"/>
</dbReference>
<dbReference type="GO" id="GO:0016881">
    <property type="term" value="F:acid-amino acid ligase activity"/>
    <property type="evidence" value="ECO:0007669"/>
    <property type="project" value="InterPro"/>
</dbReference>
<dbReference type="SUPFAM" id="SSF53244">
    <property type="entry name" value="MurD-like peptide ligases, peptide-binding domain"/>
    <property type="match status" value="1"/>
</dbReference>
<reference evidence="5 6" key="1">
    <citation type="journal article" date="2016" name="Nat. Commun.">
        <title>Thousands of microbial genomes shed light on interconnected biogeochemical processes in an aquifer system.</title>
        <authorList>
            <person name="Anantharaman K."/>
            <person name="Brown C.T."/>
            <person name="Hug L.A."/>
            <person name="Sharon I."/>
            <person name="Castelle C.J."/>
            <person name="Probst A.J."/>
            <person name="Thomas B.C."/>
            <person name="Singh A."/>
            <person name="Wilkins M.J."/>
            <person name="Karaoz U."/>
            <person name="Brodie E.L."/>
            <person name="Williams K.H."/>
            <person name="Hubbard S.S."/>
            <person name="Banfield J.F."/>
        </authorList>
    </citation>
    <scope>NUCLEOTIDE SEQUENCE [LARGE SCALE GENOMIC DNA]</scope>
</reference>
<dbReference type="Gene3D" id="3.90.190.20">
    <property type="entry name" value="Mur ligase, C-terminal domain"/>
    <property type="match status" value="1"/>
</dbReference>
<keyword evidence="2" id="KW-0131">Cell cycle</keyword>
<protein>
    <recommendedName>
        <fullName evidence="7">UDP-N-acetylmuramoyl-L-alanyl-D-glutamate--2, 6-diaminopimelate ligase</fullName>
    </recommendedName>
</protein>
<dbReference type="Pfam" id="PF08245">
    <property type="entry name" value="Mur_ligase_M"/>
    <property type="match status" value="1"/>
</dbReference>
<dbReference type="GO" id="GO:0005737">
    <property type="term" value="C:cytoplasm"/>
    <property type="evidence" value="ECO:0007669"/>
    <property type="project" value="UniProtKB-SubCell"/>
</dbReference>
<dbReference type="SUPFAM" id="SSF53623">
    <property type="entry name" value="MurD-like peptide ligases, catalytic domain"/>
    <property type="match status" value="1"/>
</dbReference>
<evidence type="ECO:0000259" key="4">
    <source>
        <dbReference type="Pfam" id="PF08245"/>
    </source>
</evidence>
<dbReference type="GO" id="GO:0008360">
    <property type="term" value="P:regulation of cell shape"/>
    <property type="evidence" value="ECO:0007669"/>
    <property type="project" value="UniProtKB-KW"/>
</dbReference>
<dbReference type="InterPro" id="IPR036565">
    <property type="entry name" value="Mur-like_cat_sf"/>
</dbReference>
<keyword evidence="2" id="KW-0132">Cell division</keyword>
<comment type="caution">
    <text evidence="5">The sequence shown here is derived from an EMBL/GenBank/DDBJ whole genome shotgun (WGS) entry which is preliminary data.</text>
</comment>
<dbReference type="PANTHER" id="PTHR23135:SF4">
    <property type="entry name" value="UDP-N-ACETYLMURAMOYL-L-ALANYL-D-GLUTAMATE--2,6-DIAMINOPIMELATE LIGASE MURE HOMOLOG, CHLOROPLASTIC"/>
    <property type="match status" value="1"/>
</dbReference>
<evidence type="ECO:0000256" key="1">
    <source>
        <dbReference type="ARBA" id="ARBA00005898"/>
    </source>
</evidence>
<keyword evidence="2" id="KW-0573">Peptidoglycan synthesis</keyword>
<comment type="pathway">
    <text evidence="2">Cell wall biogenesis; peptidoglycan biosynthesis.</text>
</comment>
<dbReference type="GO" id="GO:0071555">
    <property type="term" value="P:cell wall organization"/>
    <property type="evidence" value="ECO:0007669"/>
    <property type="project" value="UniProtKB-KW"/>
</dbReference>
<dbReference type="InterPro" id="IPR013221">
    <property type="entry name" value="Mur_ligase_cen"/>
</dbReference>
<dbReference type="NCBIfam" id="TIGR01085">
    <property type="entry name" value="murE"/>
    <property type="match status" value="1"/>
</dbReference>